<evidence type="ECO:0000313" key="4">
    <source>
        <dbReference type="EMBL" id="KAF6228563.1"/>
    </source>
</evidence>
<evidence type="ECO:0008006" key="6">
    <source>
        <dbReference type="Google" id="ProtNLM"/>
    </source>
</evidence>
<dbReference type="GeneID" id="59293506"/>
<gene>
    <name evidence="4" type="ORF">HO173_011866</name>
</gene>
<name>A0A8H6CS25_9LECA</name>
<feature type="chain" id="PRO_5034089489" description="Transmembrane protein" evidence="3">
    <location>
        <begin position="23"/>
        <end position="339"/>
    </location>
</feature>
<evidence type="ECO:0000313" key="5">
    <source>
        <dbReference type="Proteomes" id="UP000578531"/>
    </source>
</evidence>
<protein>
    <recommendedName>
        <fullName evidence="6">Transmembrane protein</fullName>
    </recommendedName>
</protein>
<reference evidence="4 5" key="1">
    <citation type="journal article" date="2020" name="Genomics">
        <title>Complete, high-quality genomes from long-read metagenomic sequencing of two wolf lichen thalli reveals enigmatic genome architecture.</title>
        <authorList>
            <person name="McKenzie S.K."/>
            <person name="Walston R.F."/>
            <person name="Allen J.L."/>
        </authorList>
    </citation>
    <scope>NUCLEOTIDE SEQUENCE [LARGE SCALE GENOMIC DNA]</scope>
    <source>
        <strain evidence="4">WasteWater2</strain>
    </source>
</reference>
<evidence type="ECO:0000256" key="1">
    <source>
        <dbReference type="SAM" id="MobiDB-lite"/>
    </source>
</evidence>
<keyword evidence="2" id="KW-0472">Membrane</keyword>
<feature type="signal peptide" evidence="3">
    <location>
        <begin position="1"/>
        <end position="22"/>
    </location>
</feature>
<dbReference type="Proteomes" id="UP000578531">
    <property type="component" value="Unassembled WGS sequence"/>
</dbReference>
<dbReference type="OrthoDB" id="10549236at2759"/>
<accession>A0A8H6CS25</accession>
<feature type="transmembrane region" description="Helical" evidence="2">
    <location>
        <begin position="111"/>
        <end position="135"/>
    </location>
</feature>
<evidence type="ECO:0000256" key="3">
    <source>
        <dbReference type="SAM" id="SignalP"/>
    </source>
</evidence>
<sequence>MTLLIACVIPGLGFCFVRSVSALGAVNPNSTTPTSISSAKSFGAAPTAPPASQATPLSEADGRSAAAASVGASASASLSSAALSQKLAAAVSSQALAAAASSTNSGSEVGILAQVIIAIGVLPIEVLIVTIVLGIHRLMRRKPSRPLRTRVDITKPKRDSLPYLQPKAELEDEQRRRHELHGEHLVHELDGKDEIYQMPDETDSLVLPLQGRPGIHEMPEGSHVSWEMPLQGRHKVMGCENAQELESPAQERNESIRVERPHELESPIRSGNEPMVLESAQELGSPVGAKNKVENAQGLAAPVEDPVTDSTHVNPSRSHFMLRQQQMLDIDVVTATAQN</sequence>
<keyword evidence="5" id="KW-1185">Reference proteome</keyword>
<dbReference type="AlphaFoldDB" id="A0A8H6CS25"/>
<evidence type="ECO:0000256" key="2">
    <source>
        <dbReference type="SAM" id="Phobius"/>
    </source>
</evidence>
<keyword evidence="2" id="KW-0812">Transmembrane</keyword>
<feature type="compositionally biased region" description="Low complexity" evidence="1">
    <location>
        <begin position="37"/>
        <end position="56"/>
    </location>
</feature>
<keyword evidence="2" id="KW-1133">Transmembrane helix</keyword>
<feature type="region of interest" description="Disordered" evidence="1">
    <location>
        <begin position="37"/>
        <end position="59"/>
    </location>
</feature>
<comment type="caution">
    <text evidence="4">The sequence shown here is derived from an EMBL/GenBank/DDBJ whole genome shotgun (WGS) entry which is preliminary data.</text>
</comment>
<organism evidence="4 5">
    <name type="scientific">Letharia columbiana</name>
    <dbReference type="NCBI Taxonomy" id="112416"/>
    <lineage>
        <taxon>Eukaryota</taxon>
        <taxon>Fungi</taxon>
        <taxon>Dikarya</taxon>
        <taxon>Ascomycota</taxon>
        <taxon>Pezizomycotina</taxon>
        <taxon>Lecanoromycetes</taxon>
        <taxon>OSLEUM clade</taxon>
        <taxon>Lecanoromycetidae</taxon>
        <taxon>Lecanorales</taxon>
        <taxon>Lecanorineae</taxon>
        <taxon>Parmeliaceae</taxon>
        <taxon>Letharia</taxon>
    </lineage>
</organism>
<proteinExistence type="predicted"/>
<keyword evidence="3" id="KW-0732">Signal</keyword>
<dbReference type="RefSeq" id="XP_037159378.1">
    <property type="nucleotide sequence ID" value="XM_037313742.1"/>
</dbReference>
<dbReference type="EMBL" id="JACCJC010000079">
    <property type="protein sequence ID" value="KAF6228563.1"/>
    <property type="molecule type" value="Genomic_DNA"/>
</dbReference>